<evidence type="ECO:0000259" key="17">
    <source>
        <dbReference type="Pfam" id="PF00156"/>
    </source>
</evidence>
<keyword evidence="11 16" id="KW-0660">Purine salvage</keyword>
<dbReference type="GO" id="GO:0006166">
    <property type="term" value="P:purine ribonucleoside salvage"/>
    <property type="evidence" value="ECO:0007669"/>
    <property type="project" value="UniProtKB-KW"/>
</dbReference>
<dbReference type="NCBIfam" id="TIGR01203">
    <property type="entry name" value="HGPRTase"/>
    <property type="match status" value="1"/>
</dbReference>
<evidence type="ECO:0000256" key="16">
    <source>
        <dbReference type="RuleBase" id="RU364099"/>
    </source>
</evidence>
<dbReference type="InterPro" id="IPR029057">
    <property type="entry name" value="PRTase-like"/>
</dbReference>
<organism evidence="18 19">
    <name type="scientific">Thermosyntropha lipolytica DSM 11003</name>
    <dbReference type="NCBI Taxonomy" id="1123382"/>
    <lineage>
        <taxon>Bacteria</taxon>
        <taxon>Bacillati</taxon>
        <taxon>Bacillota</taxon>
        <taxon>Clostridia</taxon>
        <taxon>Eubacteriales</taxon>
        <taxon>Syntrophomonadaceae</taxon>
        <taxon>Thermosyntropha</taxon>
    </lineage>
</organism>
<dbReference type="UniPathway" id="UPA00591">
    <property type="reaction ID" value="UER00648"/>
</dbReference>
<dbReference type="PANTHER" id="PTHR43340">
    <property type="entry name" value="HYPOXANTHINE-GUANINE PHOSPHORIBOSYLTRANSFERASE"/>
    <property type="match status" value="1"/>
</dbReference>
<dbReference type="OrthoDB" id="9802824at2"/>
<dbReference type="EMBL" id="FQWY01000002">
    <property type="protein sequence ID" value="SHG38054.1"/>
    <property type="molecule type" value="Genomic_DNA"/>
</dbReference>
<keyword evidence="10 16" id="KW-0479">Metal-binding</keyword>
<comment type="catalytic activity">
    <reaction evidence="15">
        <text>IMP + diphosphate = hypoxanthine + 5-phospho-alpha-D-ribose 1-diphosphate</text>
        <dbReference type="Rhea" id="RHEA:17973"/>
        <dbReference type="ChEBI" id="CHEBI:17368"/>
        <dbReference type="ChEBI" id="CHEBI:33019"/>
        <dbReference type="ChEBI" id="CHEBI:58017"/>
        <dbReference type="ChEBI" id="CHEBI:58053"/>
        <dbReference type="EC" id="2.4.2.8"/>
    </reaction>
    <physiologicalReaction direction="right-to-left" evidence="15">
        <dbReference type="Rhea" id="RHEA:17975"/>
    </physiologicalReaction>
</comment>
<evidence type="ECO:0000256" key="6">
    <source>
        <dbReference type="ARBA" id="ARBA00008391"/>
    </source>
</evidence>
<keyword evidence="19" id="KW-1185">Reference proteome</keyword>
<comment type="catalytic activity">
    <reaction evidence="14">
        <text>GMP + diphosphate = guanine + 5-phospho-alpha-D-ribose 1-diphosphate</text>
        <dbReference type="Rhea" id="RHEA:25424"/>
        <dbReference type="ChEBI" id="CHEBI:16235"/>
        <dbReference type="ChEBI" id="CHEBI:33019"/>
        <dbReference type="ChEBI" id="CHEBI:58017"/>
        <dbReference type="ChEBI" id="CHEBI:58115"/>
        <dbReference type="EC" id="2.4.2.8"/>
    </reaction>
    <physiologicalReaction direction="right-to-left" evidence="14">
        <dbReference type="Rhea" id="RHEA:25426"/>
    </physiologicalReaction>
</comment>
<evidence type="ECO:0000256" key="3">
    <source>
        <dbReference type="ARBA" id="ARBA00004496"/>
    </source>
</evidence>
<evidence type="ECO:0000256" key="15">
    <source>
        <dbReference type="ARBA" id="ARBA00049402"/>
    </source>
</evidence>
<evidence type="ECO:0000256" key="7">
    <source>
        <dbReference type="ARBA" id="ARBA00022490"/>
    </source>
</evidence>
<dbReference type="GO" id="GO:0000287">
    <property type="term" value="F:magnesium ion binding"/>
    <property type="evidence" value="ECO:0007669"/>
    <property type="project" value="TreeGrafter"/>
</dbReference>
<evidence type="ECO:0000256" key="5">
    <source>
        <dbReference type="ARBA" id="ARBA00004676"/>
    </source>
</evidence>
<evidence type="ECO:0000256" key="1">
    <source>
        <dbReference type="ARBA" id="ARBA00001946"/>
    </source>
</evidence>
<evidence type="ECO:0000256" key="4">
    <source>
        <dbReference type="ARBA" id="ARBA00004669"/>
    </source>
</evidence>
<sequence length="179" mass="20638">MNRNDVEILYDKETIRSKVKELAEQISRDYEGKDLLLVGILKGAFVFMADLIREIDIPVELDFMDVSSYGMSTVSSGEVRILKDLDYSIKDRDVLVVEDIIDTGLTLKYIKELLLKREPRSVKTCCLLDKPERRKVDINADYVGFVIPDEFIVGYGIDYAEKYRNIPEICILKPSVYQK</sequence>
<evidence type="ECO:0000256" key="13">
    <source>
        <dbReference type="ARBA" id="ARBA00022842"/>
    </source>
</evidence>
<dbReference type="GO" id="GO:0006178">
    <property type="term" value="P:guanine salvage"/>
    <property type="evidence" value="ECO:0007669"/>
    <property type="project" value="TreeGrafter"/>
</dbReference>
<dbReference type="GO" id="GO:0005829">
    <property type="term" value="C:cytosol"/>
    <property type="evidence" value="ECO:0007669"/>
    <property type="project" value="TreeGrafter"/>
</dbReference>
<dbReference type="GO" id="GO:0046100">
    <property type="term" value="P:hypoxanthine metabolic process"/>
    <property type="evidence" value="ECO:0007669"/>
    <property type="project" value="TreeGrafter"/>
</dbReference>
<dbReference type="InterPro" id="IPR000836">
    <property type="entry name" value="PRTase_dom"/>
</dbReference>
<evidence type="ECO:0000256" key="14">
    <source>
        <dbReference type="ARBA" id="ARBA00048811"/>
    </source>
</evidence>
<reference evidence="19" key="1">
    <citation type="submission" date="2016-11" db="EMBL/GenBank/DDBJ databases">
        <authorList>
            <person name="Varghese N."/>
            <person name="Submissions S."/>
        </authorList>
    </citation>
    <scope>NUCLEOTIDE SEQUENCE [LARGE SCALE GENOMIC DNA]</scope>
    <source>
        <strain evidence="19">DSM 11003</strain>
    </source>
</reference>
<dbReference type="PANTHER" id="PTHR43340:SF1">
    <property type="entry name" value="HYPOXANTHINE PHOSPHORIBOSYLTRANSFERASE"/>
    <property type="match status" value="1"/>
</dbReference>
<keyword evidence="9 16" id="KW-0808">Transferase</keyword>
<dbReference type="GO" id="GO:0000166">
    <property type="term" value="F:nucleotide binding"/>
    <property type="evidence" value="ECO:0007669"/>
    <property type="project" value="UniProtKB-KW"/>
</dbReference>
<keyword evidence="12 16" id="KW-0547">Nucleotide-binding</keyword>
<comment type="pathway">
    <text evidence="5">Purine metabolism; GMP biosynthesis via salvage pathway; GMP from guanine: step 1/1.</text>
</comment>
<accession>A0A1M5JBT9</accession>
<feature type="domain" description="Phosphoribosyltransferase" evidence="17">
    <location>
        <begin position="6"/>
        <end position="159"/>
    </location>
</feature>
<name>A0A1M5JBT9_9FIRM</name>
<dbReference type="InterPro" id="IPR005904">
    <property type="entry name" value="Hxn_phspho_trans"/>
</dbReference>
<comment type="similarity">
    <text evidence="6 16">Belongs to the purine/pyrimidine phosphoribosyltransferase family.</text>
</comment>
<protein>
    <recommendedName>
        <fullName evidence="16">Hypoxanthine phosphoribosyltransferase</fullName>
        <ecNumber evidence="16">2.4.2.8</ecNumber>
    </recommendedName>
</protein>
<dbReference type="CDD" id="cd06223">
    <property type="entry name" value="PRTases_typeI"/>
    <property type="match status" value="1"/>
</dbReference>
<dbReference type="FunFam" id="3.40.50.2020:FF:000006">
    <property type="entry name" value="Hypoxanthine phosphoribosyltransferase"/>
    <property type="match status" value="1"/>
</dbReference>
<comment type="cofactor">
    <cofactor evidence="1 16">
        <name>Mg(2+)</name>
        <dbReference type="ChEBI" id="CHEBI:18420"/>
    </cofactor>
</comment>
<evidence type="ECO:0000256" key="8">
    <source>
        <dbReference type="ARBA" id="ARBA00022676"/>
    </source>
</evidence>
<dbReference type="STRING" id="1123382.SAMN02745221_00055"/>
<comment type="function">
    <text evidence="2">Purine salvage pathway enzyme that catalyzes the transfer of the ribosyl-5-phosphate group from 5-phospho-alpha-D-ribose 1-diphosphate (PRPP) to the N9 position of the 6-oxopurines hypoxanthine and guanine to form the corresponding ribonucleotides IMP (inosine 5'-monophosphate) and GMP (guanosine 5'-monophosphate), with the release of PPi.</text>
</comment>
<keyword evidence="8 16" id="KW-0328">Glycosyltransferase</keyword>
<dbReference type="GO" id="GO:0032263">
    <property type="term" value="P:GMP salvage"/>
    <property type="evidence" value="ECO:0007669"/>
    <property type="project" value="TreeGrafter"/>
</dbReference>
<evidence type="ECO:0000256" key="12">
    <source>
        <dbReference type="ARBA" id="ARBA00022741"/>
    </source>
</evidence>
<evidence type="ECO:0000256" key="10">
    <source>
        <dbReference type="ARBA" id="ARBA00022723"/>
    </source>
</evidence>
<dbReference type="SUPFAM" id="SSF53271">
    <property type="entry name" value="PRTase-like"/>
    <property type="match status" value="1"/>
</dbReference>
<evidence type="ECO:0000256" key="2">
    <source>
        <dbReference type="ARBA" id="ARBA00002049"/>
    </source>
</evidence>
<dbReference type="Gene3D" id="3.40.50.2020">
    <property type="match status" value="1"/>
</dbReference>
<keyword evidence="7 16" id="KW-0963">Cytoplasm</keyword>
<evidence type="ECO:0000256" key="11">
    <source>
        <dbReference type="ARBA" id="ARBA00022726"/>
    </source>
</evidence>
<evidence type="ECO:0000256" key="9">
    <source>
        <dbReference type="ARBA" id="ARBA00022679"/>
    </source>
</evidence>
<dbReference type="GO" id="GO:0004422">
    <property type="term" value="F:hypoxanthine phosphoribosyltransferase activity"/>
    <property type="evidence" value="ECO:0007669"/>
    <property type="project" value="InterPro"/>
</dbReference>
<dbReference type="GO" id="GO:0032264">
    <property type="term" value="P:IMP salvage"/>
    <property type="evidence" value="ECO:0007669"/>
    <property type="project" value="UniProtKB-UniPathway"/>
</dbReference>
<dbReference type="Pfam" id="PF00156">
    <property type="entry name" value="Pribosyltran"/>
    <property type="match status" value="1"/>
</dbReference>
<dbReference type="InterPro" id="IPR050408">
    <property type="entry name" value="HGPRT"/>
</dbReference>
<comment type="subcellular location">
    <subcellularLocation>
        <location evidence="3 16">Cytoplasm</location>
    </subcellularLocation>
</comment>
<dbReference type="Proteomes" id="UP000242329">
    <property type="component" value="Unassembled WGS sequence"/>
</dbReference>
<dbReference type="GO" id="GO:0052657">
    <property type="term" value="F:guanine phosphoribosyltransferase activity"/>
    <property type="evidence" value="ECO:0007669"/>
    <property type="project" value="UniProtKB-ARBA"/>
</dbReference>
<dbReference type="AlphaFoldDB" id="A0A1M5JBT9"/>
<dbReference type="EC" id="2.4.2.8" evidence="16"/>
<comment type="pathway">
    <text evidence="4 16">Purine metabolism; IMP biosynthesis via salvage pathway; IMP from hypoxanthine: step 1/1.</text>
</comment>
<evidence type="ECO:0000313" key="18">
    <source>
        <dbReference type="EMBL" id="SHG38054.1"/>
    </source>
</evidence>
<gene>
    <name evidence="18" type="ORF">SAMN02745221_00055</name>
</gene>
<proteinExistence type="inferred from homology"/>
<dbReference type="RefSeq" id="WP_073088795.1">
    <property type="nucleotide sequence ID" value="NZ_FQWY01000002.1"/>
</dbReference>
<evidence type="ECO:0000313" key="19">
    <source>
        <dbReference type="Proteomes" id="UP000242329"/>
    </source>
</evidence>
<keyword evidence="13 16" id="KW-0460">Magnesium</keyword>